<dbReference type="Proteomes" id="UP000245916">
    <property type="component" value="Unassembled WGS sequence"/>
</dbReference>
<sequence length="429" mass="43383">MGDKAEGTKVRLGWAMVLIIGAAQFGAYADRALTAAFAADLQAAFTLNDAELGMLHGTAVIIPYAAGMIGASLCLRAVRPFLVMGLSVLAWSLAAAGFALATSYGELLVARMMLGFTQAAFAPAALSILALSSHPRPPVAISAMTTGSATGRSGGLLIGGALLLFAVSLEAVALEPWRVASLAMVAPNVLLALVLLGKSRLRVPFNAVASGRLVPTLRGLARAPVVHASYFVVAAAAIVIVQAGGAWAPTVLYRDFGLDVAESAMAVGLIVLVAAPLGHLSAGWLSARRPEDQRWPHAPILVGLGTTLAAAIALAAASSLAGAALALAAFCAGGGFAAAAALIGLQPMFPAEQRFTANTLFLSSVTLVGYGVGPLLTGLLSDRLGHDELRLALLLVTAGALIVAALAGLIGRQSLRSGRTDRVSACSGG</sequence>
<feature type="transmembrane region" description="Helical" evidence="6">
    <location>
        <begin position="81"/>
        <end position="102"/>
    </location>
</feature>
<comment type="caution">
    <text evidence="8">The sequence shown here is derived from an EMBL/GenBank/DDBJ whole genome shotgun (WGS) entry which is preliminary data.</text>
</comment>
<proteinExistence type="predicted"/>
<protein>
    <recommendedName>
        <fullName evidence="7">Major facilitator superfamily (MFS) profile domain-containing protein</fullName>
    </recommendedName>
</protein>
<keyword evidence="4 6" id="KW-1133">Transmembrane helix</keyword>
<feature type="transmembrane region" description="Helical" evidence="6">
    <location>
        <begin position="179"/>
        <end position="196"/>
    </location>
</feature>
<feature type="transmembrane region" description="Helical" evidence="6">
    <location>
        <begin position="264"/>
        <end position="286"/>
    </location>
</feature>
<feature type="transmembrane region" description="Helical" evidence="6">
    <location>
        <begin position="153"/>
        <end position="173"/>
    </location>
</feature>
<dbReference type="InterPro" id="IPR036259">
    <property type="entry name" value="MFS_trans_sf"/>
</dbReference>
<dbReference type="Gene3D" id="1.20.1250.20">
    <property type="entry name" value="MFS general substrate transporter like domains"/>
    <property type="match status" value="2"/>
</dbReference>
<dbReference type="GO" id="GO:0016020">
    <property type="term" value="C:membrane"/>
    <property type="evidence" value="ECO:0007669"/>
    <property type="project" value="UniProtKB-SubCell"/>
</dbReference>
<keyword evidence="3 6" id="KW-0812">Transmembrane</keyword>
<comment type="subcellular location">
    <subcellularLocation>
        <location evidence="1">Membrane</location>
        <topology evidence="1">Multi-pass membrane protein</topology>
    </subcellularLocation>
</comment>
<feature type="transmembrane region" description="Helical" evidence="6">
    <location>
        <begin position="12"/>
        <end position="29"/>
    </location>
</feature>
<feature type="transmembrane region" description="Helical" evidence="6">
    <location>
        <begin position="357"/>
        <end position="377"/>
    </location>
</feature>
<accession>A0A2U2J3B2</accession>
<dbReference type="Pfam" id="PF07690">
    <property type="entry name" value="MFS_1"/>
    <property type="match status" value="1"/>
</dbReference>
<keyword evidence="9" id="KW-1185">Reference proteome</keyword>
<dbReference type="PANTHER" id="PTHR23505">
    <property type="entry name" value="SPINSTER"/>
    <property type="match status" value="1"/>
</dbReference>
<dbReference type="InterPro" id="IPR011701">
    <property type="entry name" value="MFS"/>
</dbReference>
<evidence type="ECO:0000313" key="8">
    <source>
        <dbReference type="EMBL" id="PWG02761.1"/>
    </source>
</evidence>
<keyword evidence="2" id="KW-0813">Transport</keyword>
<feature type="transmembrane region" description="Helical" evidence="6">
    <location>
        <begin position="389"/>
        <end position="410"/>
    </location>
</feature>
<name>A0A2U2J3B2_9SPHN</name>
<feature type="transmembrane region" description="Helical" evidence="6">
    <location>
        <begin position="108"/>
        <end position="132"/>
    </location>
</feature>
<evidence type="ECO:0000256" key="6">
    <source>
        <dbReference type="SAM" id="Phobius"/>
    </source>
</evidence>
<feature type="transmembrane region" description="Helical" evidence="6">
    <location>
        <begin position="298"/>
        <end position="317"/>
    </location>
</feature>
<feature type="transmembrane region" description="Helical" evidence="6">
    <location>
        <begin position="228"/>
        <end position="252"/>
    </location>
</feature>
<gene>
    <name evidence="8" type="ORF">DF286_07705</name>
</gene>
<reference evidence="8 9" key="1">
    <citation type="submission" date="2018-05" db="EMBL/GenBank/DDBJ databases">
        <title>Genome of Sphingosinicella humi QZX222.</title>
        <authorList>
            <person name="Qiao Z."/>
            <person name="Wang G."/>
        </authorList>
    </citation>
    <scope>NUCLEOTIDE SEQUENCE [LARGE SCALE GENOMIC DNA]</scope>
    <source>
        <strain evidence="8 9">QZX222</strain>
    </source>
</reference>
<evidence type="ECO:0000256" key="5">
    <source>
        <dbReference type="ARBA" id="ARBA00023136"/>
    </source>
</evidence>
<dbReference type="PROSITE" id="PS50850">
    <property type="entry name" value="MFS"/>
    <property type="match status" value="1"/>
</dbReference>
<evidence type="ECO:0000256" key="2">
    <source>
        <dbReference type="ARBA" id="ARBA00022448"/>
    </source>
</evidence>
<dbReference type="InterPro" id="IPR020846">
    <property type="entry name" value="MFS_dom"/>
</dbReference>
<dbReference type="EMBL" id="QFFF01000001">
    <property type="protein sequence ID" value="PWG02761.1"/>
    <property type="molecule type" value="Genomic_DNA"/>
</dbReference>
<evidence type="ECO:0000256" key="4">
    <source>
        <dbReference type="ARBA" id="ARBA00022989"/>
    </source>
</evidence>
<dbReference type="PANTHER" id="PTHR23505:SF79">
    <property type="entry name" value="PROTEIN SPINSTER"/>
    <property type="match status" value="1"/>
</dbReference>
<feature type="domain" description="Major facilitator superfamily (MFS) profile" evidence="7">
    <location>
        <begin position="16"/>
        <end position="416"/>
    </location>
</feature>
<evidence type="ECO:0000256" key="3">
    <source>
        <dbReference type="ARBA" id="ARBA00022692"/>
    </source>
</evidence>
<dbReference type="AlphaFoldDB" id="A0A2U2J3B2"/>
<dbReference type="InterPro" id="IPR044770">
    <property type="entry name" value="MFS_spinster-like"/>
</dbReference>
<keyword evidence="5 6" id="KW-0472">Membrane</keyword>
<evidence type="ECO:0000259" key="7">
    <source>
        <dbReference type="PROSITE" id="PS50850"/>
    </source>
</evidence>
<evidence type="ECO:0000313" key="9">
    <source>
        <dbReference type="Proteomes" id="UP000245916"/>
    </source>
</evidence>
<feature type="transmembrane region" description="Helical" evidence="6">
    <location>
        <begin position="323"/>
        <end position="345"/>
    </location>
</feature>
<dbReference type="GO" id="GO:0022857">
    <property type="term" value="F:transmembrane transporter activity"/>
    <property type="evidence" value="ECO:0007669"/>
    <property type="project" value="InterPro"/>
</dbReference>
<dbReference type="SUPFAM" id="SSF103473">
    <property type="entry name" value="MFS general substrate transporter"/>
    <property type="match status" value="1"/>
</dbReference>
<evidence type="ECO:0000256" key="1">
    <source>
        <dbReference type="ARBA" id="ARBA00004141"/>
    </source>
</evidence>
<feature type="transmembrane region" description="Helical" evidence="6">
    <location>
        <begin position="54"/>
        <end position="74"/>
    </location>
</feature>
<organism evidence="8 9">
    <name type="scientific">Allosphingosinicella humi</name>
    <dbReference type="NCBI Taxonomy" id="2068657"/>
    <lineage>
        <taxon>Bacteria</taxon>
        <taxon>Pseudomonadati</taxon>
        <taxon>Pseudomonadota</taxon>
        <taxon>Alphaproteobacteria</taxon>
        <taxon>Sphingomonadales</taxon>
        <taxon>Sphingomonadaceae</taxon>
        <taxon>Allosphingosinicella</taxon>
    </lineage>
</organism>